<name>A0A1L9C307_9EURY</name>
<gene>
    <name evidence="2" type="ORF">MPF_1699</name>
</gene>
<evidence type="ECO:0000313" key="2">
    <source>
        <dbReference type="EMBL" id="OJH48851.1"/>
    </source>
</evidence>
<organism evidence="2 3">
    <name type="scientific">Methanohalophilus portucalensis FDF-1</name>
    <dbReference type="NCBI Taxonomy" id="523843"/>
    <lineage>
        <taxon>Archaea</taxon>
        <taxon>Methanobacteriati</taxon>
        <taxon>Methanobacteriota</taxon>
        <taxon>Stenosarchaea group</taxon>
        <taxon>Methanomicrobia</taxon>
        <taxon>Methanosarcinales</taxon>
        <taxon>Methanosarcinaceae</taxon>
        <taxon>Methanohalophilus</taxon>
    </lineage>
</organism>
<comment type="caution">
    <text evidence="2">The sequence shown here is derived from an EMBL/GenBank/DDBJ whole genome shotgun (WGS) entry which is preliminary data.</text>
</comment>
<dbReference type="Proteomes" id="UP000185713">
    <property type="component" value="Unassembled WGS sequence"/>
</dbReference>
<dbReference type="AlphaFoldDB" id="A0A1L9C307"/>
<proteinExistence type="predicted"/>
<accession>A0A1L9C307</accession>
<protein>
    <submittedName>
        <fullName evidence="2">Uncharacterized protein</fullName>
    </submittedName>
</protein>
<reference evidence="2 3" key="1">
    <citation type="submission" date="2014-12" db="EMBL/GenBank/DDBJ databases">
        <title>The genome sequence of Methanohalophilus portucalensis strain FDF1.</title>
        <authorList>
            <person name="Lai M.-C."/>
            <person name="Lai S.-J."/>
        </authorList>
    </citation>
    <scope>NUCLEOTIDE SEQUENCE [LARGE SCALE GENOMIC DNA]</scope>
    <source>
        <strain evidence="2 3">FDF-1</strain>
    </source>
</reference>
<evidence type="ECO:0000313" key="3">
    <source>
        <dbReference type="Proteomes" id="UP000185713"/>
    </source>
</evidence>
<evidence type="ECO:0000256" key="1">
    <source>
        <dbReference type="SAM" id="MobiDB-lite"/>
    </source>
</evidence>
<sequence>MCPRGEFHNRGNPAGSSRLRQPSKPLWQFQVALLEYPQNSPAKFMSAS</sequence>
<dbReference type="EMBL" id="JWTK01000005">
    <property type="protein sequence ID" value="OJH48851.1"/>
    <property type="molecule type" value="Genomic_DNA"/>
</dbReference>
<feature type="region of interest" description="Disordered" evidence="1">
    <location>
        <begin position="1"/>
        <end position="23"/>
    </location>
</feature>